<name>A0A9Q3KSP1_9BASI</name>
<proteinExistence type="predicted"/>
<sequence length="162" mass="17744">MFSGPNPIIPNQGPKIHHQFQRRNFQPISLAIHGSYQKTFPGPQPPGPAGVGLAILSGLFQVPFSEVIHHSIICQGSKYFNTPWTTQLPHIGSNNATCMSLAQSGQFIFYCGNSIAQINFQDGQDCIGPIQTIQPVTHLLGSFFQRFTYTGHLSSPGDFFPS</sequence>
<dbReference type="EMBL" id="AVOT02119756">
    <property type="protein sequence ID" value="MBW0585047.1"/>
    <property type="molecule type" value="Genomic_DNA"/>
</dbReference>
<comment type="caution">
    <text evidence="1">The sequence shown here is derived from an EMBL/GenBank/DDBJ whole genome shotgun (WGS) entry which is preliminary data.</text>
</comment>
<dbReference type="AlphaFoldDB" id="A0A9Q3KSP1"/>
<keyword evidence="2" id="KW-1185">Reference proteome</keyword>
<gene>
    <name evidence="1" type="ORF">O181_124762</name>
</gene>
<evidence type="ECO:0000313" key="1">
    <source>
        <dbReference type="EMBL" id="MBW0585047.1"/>
    </source>
</evidence>
<dbReference type="Proteomes" id="UP000765509">
    <property type="component" value="Unassembled WGS sequence"/>
</dbReference>
<organism evidence="1 2">
    <name type="scientific">Austropuccinia psidii MF-1</name>
    <dbReference type="NCBI Taxonomy" id="1389203"/>
    <lineage>
        <taxon>Eukaryota</taxon>
        <taxon>Fungi</taxon>
        <taxon>Dikarya</taxon>
        <taxon>Basidiomycota</taxon>
        <taxon>Pucciniomycotina</taxon>
        <taxon>Pucciniomycetes</taxon>
        <taxon>Pucciniales</taxon>
        <taxon>Sphaerophragmiaceae</taxon>
        <taxon>Austropuccinia</taxon>
    </lineage>
</organism>
<evidence type="ECO:0000313" key="2">
    <source>
        <dbReference type="Proteomes" id="UP000765509"/>
    </source>
</evidence>
<accession>A0A9Q3KSP1</accession>
<protein>
    <submittedName>
        <fullName evidence="1">Uncharacterized protein</fullName>
    </submittedName>
</protein>
<reference evidence="1" key="1">
    <citation type="submission" date="2021-03" db="EMBL/GenBank/DDBJ databases">
        <title>Draft genome sequence of rust myrtle Austropuccinia psidii MF-1, a brazilian biotype.</title>
        <authorList>
            <person name="Quecine M.C."/>
            <person name="Pachon D.M.R."/>
            <person name="Bonatelli M.L."/>
            <person name="Correr F.H."/>
            <person name="Franceschini L.M."/>
            <person name="Leite T.F."/>
            <person name="Margarido G.R.A."/>
            <person name="Almeida C.A."/>
            <person name="Ferrarezi J.A."/>
            <person name="Labate C.A."/>
        </authorList>
    </citation>
    <scope>NUCLEOTIDE SEQUENCE</scope>
    <source>
        <strain evidence="1">MF-1</strain>
    </source>
</reference>